<evidence type="ECO:0000313" key="5">
    <source>
        <dbReference type="Proteomes" id="UP000216308"/>
    </source>
</evidence>
<dbReference type="EMBL" id="NHPJ01000060">
    <property type="protein sequence ID" value="OYR57509.1"/>
    <property type="molecule type" value="Genomic_DNA"/>
</dbReference>
<evidence type="ECO:0000259" key="2">
    <source>
        <dbReference type="Pfam" id="PF04289"/>
    </source>
</evidence>
<sequence>MWGAVRRAPARGGDGRSGSVEKREGGGAVSPDGWPVDLRGVTESVVATLGPNDLWNVAALGLHAPDGPDDPVTARTYGRTRTWRNFTERGGGVVQFTADPREFVDAALTVREEADPVLPDADAWVEVDAIEVDAETRGDVTVRTWALDPVESAVVSERVPTINRGFGAVVDATVAASRLDIPAYDTAELLDRLRYFADVVDRCGGPAEREAFARIDGATGWRATAAERGRDADVVVIADDSDDSDGSNDSDDSP</sequence>
<accession>A0A256ILT7</accession>
<keyword evidence="5" id="KW-1185">Reference proteome</keyword>
<proteinExistence type="predicted"/>
<dbReference type="InterPro" id="IPR012349">
    <property type="entry name" value="Split_barrel_FMN-bd"/>
</dbReference>
<organism evidence="4 5">
    <name type="scientific">Halorubrum halodurans</name>
    <dbReference type="NCBI Taxonomy" id="1383851"/>
    <lineage>
        <taxon>Archaea</taxon>
        <taxon>Methanobacteriati</taxon>
        <taxon>Methanobacteriota</taxon>
        <taxon>Stenosarchaea group</taxon>
        <taxon>Halobacteria</taxon>
        <taxon>Halobacteriales</taxon>
        <taxon>Haloferacaceae</taxon>
        <taxon>Halorubrum</taxon>
    </lineage>
</organism>
<reference evidence="4 5" key="1">
    <citation type="journal article" date="2014" name="Front. Microbiol.">
        <title>Population and genomic analysis of the genus Halorubrum.</title>
        <authorList>
            <person name="Fullmer M.S."/>
            <person name="Soucy S.M."/>
            <person name="Swithers K.S."/>
            <person name="Makkay A.M."/>
            <person name="Wheeler R."/>
            <person name="Ventosa A."/>
            <person name="Gogarten J.P."/>
            <person name="Papke R.T."/>
        </authorList>
    </citation>
    <scope>NUCLEOTIDE SEQUENCE [LARGE SCALE GENOMIC DNA]</scope>
    <source>
        <strain evidence="4 5">Cb34</strain>
    </source>
</reference>
<dbReference type="AlphaFoldDB" id="A0A256ILT7"/>
<gene>
    <name evidence="4" type="ORF">DJ70_05775</name>
</gene>
<feature type="region of interest" description="Disordered" evidence="1">
    <location>
        <begin position="1"/>
        <end position="36"/>
    </location>
</feature>
<feature type="domain" description="DUF447" evidence="3">
    <location>
        <begin position="163"/>
        <end position="215"/>
    </location>
</feature>
<dbReference type="Gene3D" id="1.20.58.290">
    <property type="entry name" value="Hypothetical membrane protein ta0354_69_121"/>
    <property type="match status" value="1"/>
</dbReference>
<dbReference type="OrthoDB" id="146030at2157"/>
<protein>
    <recommendedName>
        <fullName evidence="6">DUF447 domain-containing protein</fullName>
    </recommendedName>
</protein>
<comment type="caution">
    <text evidence="4">The sequence shown here is derived from an EMBL/GenBank/DDBJ whole genome shotgun (WGS) entry which is preliminary data.</text>
</comment>
<dbReference type="InterPro" id="IPR049288">
    <property type="entry name" value="DUF447_C"/>
</dbReference>
<feature type="domain" description="DUF447" evidence="2">
    <location>
        <begin position="42"/>
        <end position="153"/>
    </location>
</feature>
<evidence type="ECO:0000259" key="3">
    <source>
        <dbReference type="Pfam" id="PF20766"/>
    </source>
</evidence>
<feature type="region of interest" description="Disordered" evidence="1">
    <location>
        <begin position="233"/>
        <end position="254"/>
    </location>
</feature>
<evidence type="ECO:0008006" key="6">
    <source>
        <dbReference type="Google" id="ProtNLM"/>
    </source>
</evidence>
<dbReference type="Pfam" id="PF04289">
    <property type="entry name" value="DUF447_N"/>
    <property type="match status" value="1"/>
</dbReference>
<dbReference type="Pfam" id="PF20766">
    <property type="entry name" value="DUF447_C"/>
    <property type="match status" value="1"/>
</dbReference>
<evidence type="ECO:0000256" key="1">
    <source>
        <dbReference type="SAM" id="MobiDB-lite"/>
    </source>
</evidence>
<dbReference type="Gene3D" id="2.30.110.10">
    <property type="entry name" value="Electron Transport, Fmn-binding Protein, Chain A"/>
    <property type="match status" value="1"/>
</dbReference>
<dbReference type="SUPFAM" id="SSF50475">
    <property type="entry name" value="FMN-binding split barrel"/>
    <property type="match status" value="1"/>
</dbReference>
<evidence type="ECO:0000313" key="4">
    <source>
        <dbReference type="EMBL" id="OYR57509.1"/>
    </source>
</evidence>
<dbReference type="InterPro" id="IPR007386">
    <property type="entry name" value="DUF447_N"/>
</dbReference>
<dbReference type="Proteomes" id="UP000216308">
    <property type="component" value="Unassembled WGS sequence"/>
</dbReference>
<name>A0A256ILT7_9EURY</name>
<feature type="compositionally biased region" description="Acidic residues" evidence="1">
    <location>
        <begin position="239"/>
        <end position="254"/>
    </location>
</feature>